<comment type="catalytic activity">
    <reaction evidence="6">
        <text>guanosine(527) in 16S rRNA + S-adenosyl-L-methionine = N(7)-methylguanosine(527) in 16S rRNA + S-adenosyl-L-homocysteine</text>
        <dbReference type="Rhea" id="RHEA:42732"/>
        <dbReference type="Rhea" id="RHEA-COMP:10209"/>
        <dbReference type="Rhea" id="RHEA-COMP:10210"/>
        <dbReference type="ChEBI" id="CHEBI:57856"/>
        <dbReference type="ChEBI" id="CHEBI:59789"/>
        <dbReference type="ChEBI" id="CHEBI:74269"/>
        <dbReference type="ChEBI" id="CHEBI:74480"/>
        <dbReference type="EC" id="2.1.1.170"/>
    </reaction>
</comment>
<dbReference type="Proteomes" id="UP000285478">
    <property type="component" value="Chromosome"/>
</dbReference>
<keyword evidence="3 6" id="KW-0489">Methyltransferase</keyword>
<keyword evidence="8" id="KW-1185">Reference proteome</keyword>
<evidence type="ECO:0000256" key="5">
    <source>
        <dbReference type="ARBA" id="ARBA00022691"/>
    </source>
</evidence>
<evidence type="ECO:0000256" key="1">
    <source>
        <dbReference type="ARBA" id="ARBA00022490"/>
    </source>
</evidence>
<dbReference type="Gene3D" id="3.40.50.150">
    <property type="entry name" value="Vaccinia Virus protein VP39"/>
    <property type="match status" value="1"/>
</dbReference>
<evidence type="ECO:0000256" key="2">
    <source>
        <dbReference type="ARBA" id="ARBA00022552"/>
    </source>
</evidence>
<dbReference type="HAMAP" id="MF_00074">
    <property type="entry name" value="16SrRNA_methyltr_G"/>
    <property type="match status" value="1"/>
</dbReference>
<keyword evidence="5 6" id="KW-0949">S-adenosyl-L-methionine</keyword>
<dbReference type="PANTHER" id="PTHR31760:SF0">
    <property type="entry name" value="S-ADENOSYL-L-METHIONINE-DEPENDENT METHYLTRANSFERASES SUPERFAMILY PROTEIN"/>
    <property type="match status" value="1"/>
</dbReference>
<dbReference type="NCBIfam" id="TIGR00138">
    <property type="entry name" value="rsmG_gidB"/>
    <property type="match status" value="1"/>
</dbReference>
<dbReference type="InterPro" id="IPR003682">
    <property type="entry name" value="rRNA_ssu_MeTfrase_G"/>
</dbReference>
<feature type="binding site" evidence="6">
    <location>
        <position position="147"/>
    </location>
    <ligand>
        <name>S-adenosyl-L-methionine</name>
        <dbReference type="ChEBI" id="CHEBI:59789"/>
    </ligand>
</feature>
<dbReference type="SUPFAM" id="SSF53335">
    <property type="entry name" value="S-adenosyl-L-methionine-dependent methyltransferases"/>
    <property type="match status" value="1"/>
</dbReference>
<reference evidence="7 8" key="1">
    <citation type="journal article" date="2018" name="Environ. Microbiol.">
        <title>Genomes of ubiquitous marine and hypersaline Hydrogenovibrio, Thiomicrorhabdus and Thiomicrospira spp. encode a diversity of mechanisms to sustain chemolithoautotrophy in heterogeneous environments.</title>
        <authorList>
            <person name="Scott K.M."/>
            <person name="Williams J."/>
            <person name="Porter C.M.B."/>
            <person name="Russel S."/>
            <person name="Harmer T.L."/>
            <person name="Paul J.H."/>
            <person name="Antonen K.M."/>
            <person name="Bridges M.K."/>
            <person name="Camper G.J."/>
            <person name="Campla C.K."/>
            <person name="Casella L.G."/>
            <person name="Chase E."/>
            <person name="Conrad J.W."/>
            <person name="Cruz M.C."/>
            <person name="Dunlap D.S."/>
            <person name="Duran L."/>
            <person name="Fahsbender E.M."/>
            <person name="Goldsmith D.B."/>
            <person name="Keeley R.F."/>
            <person name="Kondoff M.R."/>
            <person name="Kussy B.I."/>
            <person name="Lane M.K."/>
            <person name="Lawler S."/>
            <person name="Leigh B.A."/>
            <person name="Lewis C."/>
            <person name="Lostal L.M."/>
            <person name="Marking D."/>
            <person name="Mancera P.A."/>
            <person name="McClenthan E.C."/>
            <person name="McIntyre E.A."/>
            <person name="Mine J.A."/>
            <person name="Modi S."/>
            <person name="Moore B.D."/>
            <person name="Morgan W.A."/>
            <person name="Nelson K.M."/>
            <person name="Nguyen K.N."/>
            <person name="Ogburn N."/>
            <person name="Parrino D.G."/>
            <person name="Pedapudi A.D."/>
            <person name="Pelham R.P."/>
            <person name="Preece A.M."/>
            <person name="Rampersad E.A."/>
            <person name="Richardson J.C."/>
            <person name="Rodgers C.M."/>
            <person name="Schaffer B.L."/>
            <person name="Sheridan N.E."/>
            <person name="Solone M.R."/>
            <person name="Staley Z.R."/>
            <person name="Tabuchi M."/>
            <person name="Waide R.J."/>
            <person name="Wanjugi P.W."/>
            <person name="Young S."/>
            <person name="Clum A."/>
            <person name="Daum C."/>
            <person name="Huntemann M."/>
            <person name="Ivanova N."/>
            <person name="Kyrpides N."/>
            <person name="Mikhailova N."/>
            <person name="Palaniappan K."/>
            <person name="Pillay M."/>
            <person name="Reddy T.B.K."/>
            <person name="Shapiro N."/>
            <person name="Stamatis D."/>
            <person name="Varghese N."/>
            <person name="Woyke T."/>
            <person name="Boden R."/>
            <person name="Freyermuth S.K."/>
            <person name="Kerfeld C.A."/>
        </authorList>
    </citation>
    <scope>NUCLEOTIDE SEQUENCE [LARGE SCALE GENOMIC DNA]</scope>
    <source>
        <strain evidence="7 8">JR-2</strain>
    </source>
</reference>
<dbReference type="GO" id="GO:0005829">
    <property type="term" value="C:cytosol"/>
    <property type="evidence" value="ECO:0007669"/>
    <property type="project" value="TreeGrafter"/>
</dbReference>
<dbReference type="PANTHER" id="PTHR31760">
    <property type="entry name" value="S-ADENOSYL-L-METHIONINE-DEPENDENT METHYLTRANSFERASES SUPERFAMILY PROTEIN"/>
    <property type="match status" value="1"/>
</dbReference>
<organism evidence="7 8">
    <name type="scientific">Hydrogenovibrio thermophilus</name>
    <dbReference type="NCBI Taxonomy" id="265883"/>
    <lineage>
        <taxon>Bacteria</taxon>
        <taxon>Pseudomonadati</taxon>
        <taxon>Pseudomonadota</taxon>
        <taxon>Gammaproteobacteria</taxon>
        <taxon>Thiotrichales</taxon>
        <taxon>Piscirickettsiaceae</taxon>
        <taxon>Hydrogenovibrio</taxon>
    </lineage>
</organism>
<feature type="binding site" evidence="6">
    <location>
        <begin position="132"/>
        <end position="133"/>
    </location>
    <ligand>
        <name>S-adenosyl-L-methionine</name>
        <dbReference type="ChEBI" id="CHEBI:59789"/>
    </ligand>
</feature>
<evidence type="ECO:0000256" key="3">
    <source>
        <dbReference type="ARBA" id="ARBA00022603"/>
    </source>
</evidence>
<keyword evidence="2 6" id="KW-0698">rRNA processing</keyword>
<evidence type="ECO:0000313" key="8">
    <source>
        <dbReference type="Proteomes" id="UP000285478"/>
    </source>
</evidence>
<accession>A0A410H5X9</accession>
<dbReference type="AlphaFoldDB" id="A0A410H5X9"/>
<comment type="subcellular location">
    <subcellularLocation>
        <location evidence="6">Cytoplasm</location>
    </subcellularLocation>
</comment>
<dbReference type="EC" id="2.1.1.170" evidence="6"/>
<comment type="function">
    <text evidence="6">Specifically methylates the N7 position of guanine in position 527 of 16S rRNA.</text>
</comment>
<protein>
    <recommendedName>
        <fullName evidence="6">Ribosomal RNA small subunit methyltransferase G</fullName>
        <ecNumber evidence="6">2.1.1.170</ecNumber>
    </recommendedName>
    <alternativeName>
        <fullName evidence="6">16S rRNA 7-methylguanosine methyltransferase</fullName>
        <shortName evidence="6">16S rRNA m7G methyltransferase</shortName>
    </alternativeName>
</protein>
<feature type="binding site" evidence="6">
    <location>
        <position position="86"/>
    </location>
    <ligand>
        <name>S-adenosyl-L-methionine</name>
        <dbReference type="ChEBI" id="CHEBI:59789"/>
    </ligand>
</feature>
<dbReference type="InterPro" id="IPR029063">
    <property type="entry name" value="SAM-dependent_MTases_sf"/>
</dbReference>
<dbReference type="RefSeq" id="WP_128385544.1">
    <property type="nucleotide sequence ID" value="NZ_CP035033.1"/>
</dbReference>
<keyword evidence="1 6" id="KW-0963">Cytoplasm</keyword>
<dbReference type="GO" id="GO:0070043">
    <property type="term" value="F:rRNA (guanine-N7-)-methyltransferase activity"/>
    <property type="evidence" value="ECO:0007669"/>
    <property type="project" value="UniProtKB-UniRule"/>
</dbReference>
<dbReference type="Pfam" id="PF02527">
    <property type="entry name" value="GidB"/>
    <property type="match status" value="1"/>
</dbReference>
<name>A0A410H5X9_9GAMM</name>
<gene>
    <name evidence="6 7" type="primary">rsmG</name>
    <name evidence="7" type="ORF">EPV75_11980</name>
</gene>
<feature type="binding site" evidence="6">
    <location>
        <position position="81"/>
    </location>
    <ligand>
        <name>S-adenosyl-L-methionine</name>
        <dbReference type="ChEBI" id="CHEBI:59789"/>
    </ligand>
</feature>
<comment type="caution">
    <text evidence="6">Lacks conserved residue(s) required for the propagation of feature annotation.</text>
</comment>
<proteinExistence type="inferred from homology"/>
<dbReference type="PIRSF" id="PIRSF003078">
    <property type="entry name" value="GidB"/>
    <property type="match status" value="1"/>
</dbReference>
<keyword evidence="4 6" id="KW-0808">Transferase</keyword>
<comment type="similarity">
    <text evidence="6">Belongs to the methyltransferase superfamily. RNA methyltransferase RsmG family.</text>
</comment>
<evidence type="ECO:0000313" key="7">
    <source>
        <dbReference type="EMBL" id="QAB16325.1"/>
    </source>
</evidence>
<dbReference type="EMBL" id="CP035033">
    <property type="protein sequence ID" value="QAB16325.1"/>
    <property type="molecule type" value="Genomic_DNA"/>
</dbReference>
<dbReference type="CDD" id="cd02440">
    <property type="entry name" value="AdoMet_MTases"/>
    <property type="match status" value="1"/>
</dbReference>
<dbReference type="KEGG" id="htr:EPV75_11980"/>
<sequence>MDSARHNQFSGRLTTAFEQFGLPENAQAWSKLLHYLSLLEKWNKTYNLTAIRDLDEMFVKHLLDSLSVAAIIDSERLIDVGTGGGLPGIPLAILFPERQIDLLDSNSKKTRFLIQAKAELGLENVTVLHQRVEAYRPEQLYDGVVSRAFASLDDMLTWTEHLLAVGGHWWAMKAQKTQDEVAELPEFAKMSQVFDLKVPDLDAQRTLIKIEKCREK</sequence>
<evidence type="ECO:0000256" key="6">
    <source>
        <dbReference type="HAMAP-Rule" id="MF_00074"/>
    </source>
</evidence>
<evidence type="ECO:0000256" key="4">
    <source>
        <dbReference type="ARBA" id="ARBA00022679"/>
    </source>
</evidence>